<dbReference type="PROSITE" id="PS51219">
    <property type="entry name" value="DPCK"/>
    <property type="match status" value="1"/>
</dbReference>
<organism evidence="7 8">
    <name type="scientific">Legionella brunensis</name>
    <dbReference type="NCBI Taxonomy" id="29422"/>
    <lineage>
        <taxon>Bacteria</taxon>
        <taxon>Pseudomonadati</taxon>
        <taxon>Pseudomonadota</taxon>
        <taxon>Gammaproteobacteria</taxon>
        <taxon>Legionellales</taxon>
        <taxon>Legionellaceae</taxon>
        <taxon>Legionella</taxon>
    </lineage>
</organism>
<dbReference type="InterPro" id="IPR001977">
    <property type="entry name" value="Depp_CoAkinase"/>
</dbReference>
<dbReference type="PANTHER" id="PTHR10695:SF46">
    <property type="entry name" value="BIFUNCTIONAL COENZYME A SYNTHASE-RELATED"/>
    <property type="match status" value="1"/>
</dbReference>
<dbReference type="CDD" id="cd02022">
    <property type="entry name" value="DPCK"/>
    <property type="match status" value="1"/>
</dbReference>
<dbReference type="InterPro" id="IPR027417">
    <property type="entry name" value="P-loop_NTPase"/>
</dbReference>
<dbReference type="RefSeq" id="WP_058440820.1">
    <property type="nucleotide sequence ID" value="NZ_CAAAHU010000022.1"/>
</dbReference>
<evidence type="ECO:0000256" key="1">
    <source>
        <dbReference type="ARBA" id="ARBA00009018"/>
    </source>
</evidence>
<keyword evidence="2 5" id="KW-0547">Nucleotide-binding</keyword>
<dbReference type="AlphaFoldDB" id="A0A0W0STW3"/>
<keyword evidence="4 5" id="KW-0173">Coenzyme A biosynthesis</keyword>
<dbReference type="PANTHER" id="PTHR10695">
    <property type="entry name" value="DEPHOSPHO-COA KINASE-RELATED"/>
    <property type="match status" value="1"/>
</dbReference>
<dbReference type="Gene3D" id="3.40.50.300">
    <property type="entry name" value="P-loop containing nucleotide triphosphate hydrolases"/>
    <property type="match status" value="1"/>
</dbReference>
<dbReference type="SUPFAM" id="SSF52540">
    <property type="entry name" value="P-loop containing nucleoside triphosphate hydrolases"/>
    <property type="match status" value="1"/>
</dbReference>
<proteinExistence type="inferred from homology"/>
<dbReference type="GO" id="GO:0015937">
    <property type="term" value="P:coenzyme A biosynthetic process"/>
    <property type="evidence" value="ECO:0007669"/>
    <property type="project" value="UniProtKB-UniRule"/>
</dbReference>
<evidence type="ECO:0000256" key="3">
    <source>
        <dbReference type="ARBA" id="ARBA00022840"/>
    </source>
</evidence>
<dbReference type="GO" id="GO:0005737">
    <property type="term" value="C:cytoplasm"/>
    <property type="evidence" value="ECO:0007669"/>
    <property type="project" value="UniProtKB-SubCell"/>
</dbReference>
<keyword evidence="5 7" id="KW-0418">Kinase</keyword>
<dbReference type="HAMAP" id="MF_00376">
    <property type="entry name" value="Dephospho_CoA_kinase"/>
    <property type="match status" value="1"/>
</dbReference>
<dbReference type="UniPathway" id="UPA00241">
    <property type="reaction ID" value="UER00356"/>
</dbReference>
<evidence type="ECO:0000256" key="6">
    <source>
        <dbReference type="NCBIfam" id="TIGR00152"/>
    </source>
</evidence>
<comment type="caution">
    <text evidence="7">The sequence shown here is derived from an EMBL/GenBank/DDBJ whole genome shotgun (WGS) entry which is preliminary data.</text>
</comment>
<comment type="catalytic activity">
    <reaction evidence="5">
        <text>3'-dephospho-CoA + ATP = ADP + CoA + H(+)</text>
        <dbReference type="Rhea" id="RHEA:18245"/>
        <dbReference type="ChEBI" id="CHEBI:15378"/>
        <dbReference type="ChEBI" id="CHEBI:30616"/>
        <dbReference type="ChEBI" id="CHEBI:57287"/>
        <dbReference type="ChEBI" id="CHEBI:57328"/>
        <dbReference type="ChEBI" id="CHEBI:456216"/>
        <dbReference type="EC" id="2.7.1.24"/>
    </reaction>
</comment>
<keyword evidence="5" id="KW-0963">Cytoplasm</keyword>
<dbReference type="EMBL" id="LNXV01000004">
    <property type="protein sequence ID" value="KTC86800.1"/>
    <property type="molecule type" value="Genomic_DNA"/>
</dbReference>
<dbReference type="STRING" id="29422.Lbru_0741"/>
<dbReference type="OrthoDB" id="9812943at2"/>
<evidence type="ECO:0000256" key="4">
    <source>
        <dbReference type="ARBA" id="ARBA00022993"/>
    </source>
</evidence>
<dbReference type="Pfam" id="PF01121">
    <property type="entry name" value="CoaE"/>
    <property type="match status" value="1"/>
</dbReference>
<keyword evidence="3 5" id="KW-0067">ATP-binding</keyword>
<gene>
    <name evidence="5" type="primary">coaE</name>
    <name evidence="7" type="ORF">Lbru_0741</name>
</gene>
<comment type="pathway">
    <text evidence="5">Cofactor biosynthesis; coenzyme A biosynthesis; CoA from (R)-pantothenate: step 5/5.</text>
</comment>
<reference evidence="7 8" key="1">
    <citation type="submission" date="2015-11" db="EMBL/GenBank/DDBJ databases">
        <title>Genomic analysis of 38 Legionella species identifies large and diverse effector repertoires.</title>
        <authorList>
            <person name="Burstein D."/>
            <person name="Amaro F."/>
            <person name="Zusman T."/>
            <person name="Lifshitz Z."/>
            <person name="Cohen O."/>
            <person name="Gilbert J.A."/>
            <person name="Pupko T."/>
            <person name="Shuman H.A."/>
            <person name="Segal G."/>
        </authorList>
    </citation>
    <scope>NUCLEOTIDE SEQUENCE [LARGE SCALE GENOMIC DNA]</scope>
    <source>
        <strain evidence="7 8">ATCC 43878</strain>
    </source>
</reference>
<protein>
    <recommendedName>
        <fullName evidence="5 6">Dephospho-CoA kinase</fullName>
        <ecNumber evidence="5 6">2.7.1.24</ecNumber>
    </recommendedName>
    <alternativeName>
        <fullName evidence="5">Dephosphocoenzyme A kinase</fullName>
    </alternativeName>
</protein>
<feature type="binding site" evidence="5">
    <location>
        <begin position="11"/>
        <end position="16"/>
    </location>
    <ligand>
        <name>ATP</name>
        <dbReference type="ChEBI" id="CHEBI:30616"/>
    </ligand>
</feature>
<dbReference type="GO" id="GO:0005524">
    <property type="term" value="F:ATP binding"/>
    <property type="evidence" value="ECO:0007669"/>
    <property type="project" value="UniProtKB-UniRule"/>
</dbReference>
<comment type="subcellular location">
    <subcellularLocation>
        <location evidence="5">Cytoplasm</location>
    </subcellularLocation>
</comment>
<dbReference type="GO" id="GO:0004140">
    <property type="term" value="F:dephospho-CoA kinase activity"/>
    <property type="evidence" value="ECO:0007669"/>
    <property type="project" value="UniProtKB-UniRule"/>
</dbReference>
<dbReference type="NCBIfam" id="TIGR00152">
    <property type="entry name" value="dephospho-CoA kinase"/>
    <property type="match status" value="1"/>
</dbReference>
<name>A0A0W0STW3_9GAMM</name>
<comment type="function">
    <text evidence="5">Catalyzes the phosphorylation of the 3'-hydroxyl group of dephosphocoenzyme A to form coenzyme A.</text>
</comment>
<comment type="similarity">
    <text evidence="1 5">Belongs to the CoaE family.</text>
</comment>
<dbReference type="Proteomes" id="UP000054742">
    <property type="component" value="Unassembled WGS sequence"/>
</dbReference>
<evidence type="ECO:0000256" key="5">
    <source>
        <dbReference type="HAMAP-Rule" id="MF_00376"/>
    </source>
</evidence>
<keyword evidence="5" id="KW-0808">Transferase</keyword>
<dbReference type="EC" id="2.7.1.24" evidence="5 6"/>
<evidence type="ECO:0000256" key="2">
    <source>
        <dbReference type="ARBA" id="ARBA00022741"/>
    </source>
</evidence>
<keyword evidence="8" id="KW-1185">Reference proteome</keyword>
<dbReference type="PATRIC" id="fig|29422.6.peg.776"/>
<accession>A0A0W0STW3</accession>
<evidence type="ECO:0000313" key="7">
    <source>
        <dbReference type="EMBL" id="KTC86800.1"/>
    </source>
</evidence>
<evidence type="ECO:0000313" key="8">
    <source>
        <dbReference type="Proteomes" id="UP000054742"/>
    </source>
</evidence>
<sequence>MYCVGLTGNIASGKSTVATFFKDNGITVISADEVSRELTAPNLPAYEAIHLHFGNSVIKSPGELDRSKLRQIIFTNPNERVWLEQLLHPLIREHIIHLLSVSKSPYTVVEIPLLKDRSIYPYLNRVLVVLADPEEQIRRVMARDKSSREHAQAILTTQPSNLMRQKIADDIVLNNGSLVDLREKIAQLHEKYLHLAAQNAD</sequence>